<dbReference type="AlphaFoldDB" id="A0A6V7VJA4"/>
<keyword evidence="1" id="KW-0472">Membrane</keyword>
<protein>
    <submittedName>
        <fullName evidence="2">Uncharacterized protein</fullName>
    </submittedName>
</protein>
<evidence type="ECO:0000256" key="1">
    <source>
        <dbReference type="SAM" id="Phobius"/>
    </source>
</evidence>
<comment type="caution">
    <text evidence="2">The sequence shown here is derived from an EMBL/GenBank/DDBJ whole genome shotgun (WGS) entry which is preliminary data.</text>
</comment>
<sequence length="190" mass="21153">MATHDSTVFILSGLNCSGNLLYFFKLLLIFDTIFIIFLALYRVMVNDEATSSSKNDLTTAVDNCGNQQIEGNFNRPLRWFKLVCGTASTAGFIYGLRVAWIHSKLKPGELPRTNLLSGAGLAMQAFGLASLITISGYISFVVLISEVMGVNTLKEFGTKTKLMFGDRFRISKGKEENYESLSDLFEKFQK</sequence>
<accession>A0A6V7VJA4</accession>
<proteinExistence type="predicted"/>
<dbReference type="OrthoDB" id="2378895at2759"/>
<keyword evidence="1" id="KW-0812">Transmembrane</keyword>
<organism evidence="2 3">
    <name type="scientific">Meloidogyne enterolobii</name>
    <name type="common">Root-knot nematode worm</name>
    <name type="synonym">Meloidogyne mayaguensis</name>
    <dbReference type="NCBI Taxonomy" id="390850"/>
    <lineage>
        <taxon>Eukaryota</taxon>
        <taxon>Metazoa</taxon>
        <taxon>Ecdysozoa</taxon>
        <taxon>Nematoda</taxon>
        <taxon>Chromadorea</taxon>
        <taxon>Rhabditida</taxon>
        <taxon>Tylenchina</taxon>
        <taxon>Tylenchomorpha</taxon>
        <taxon>Tylenchoidea</taxon>
        <taxon>Meloidogynidae</taxon>
        <taxon>Meloidogyninae</taxon>
        <taxon>Meloidogyne</taxon>
    </lineage>
</organism>
<dbReference type="EMBL" id="CAJEWN010000246">
    <property type="protein sequence ID" value="CAD2175007.1"/>
    <property type="molecule type" value="Genomic_DNA"/>
</dbReference>
<feature type="transmembrane region" description="Helical" evidence="1">
    <location>
        <begin position="20"/>
        <end position="41"/>
    </location>
</feature>
<gene>
    <name evidence="2" type="ORF">MENT_LOCUS26709</name>
</gene>
<evidence type="ECO:0000313" key="3">
    <source>
        <dbReference type="Proteomes" id="UP000580250"/>
    </source>
</evidence>
<feature type="transmembrane region" description="Helical" evidence="1">
    <location>
        <begin position="121"/>
        <end position="144"/>
    </location>
</feature>
<feature type="transmembrane region" description="Helical" evidence="1">
    <location>
        <begin position="79"/>
        <end position="101"/>
    </location>
</feature>
<dbReference type="Proteomes" id="UP000580250">
    <property type="component" value="Unassembled WGS sequence"/>
</dbReference>
<evidence type="ECO:0000313" key="2">
    <source>
        <dbReference type="EMBL" id="CAD2175007.1"/>
    </source>
</evidence>
<name>A0A6V7VJA4_MELEN</name>
<reference evidence="2 3" key="1">
    <citation type="submission" date="2020-08" db="EMBL/GenBank/DDBJ databases">
        <authorList>
            <person name="Koutsovoulos G."/>
            <person name="Danchin GJ E."/>
        </authorList>
    </citation>
    <scope>NUCLEOTIDE SEQUENCE [LARGE SCALE GENOMIC DNA]</scope>
</reference>
<keyword evidence="1" id="KW-1133">Transmembrane helix</keyword>